<evidence type="ECO:0000256" key="5">
    <source>
        <dbReference type="ARBA" id="ARBA00023002"/>
    </source>
</evidence>
<dbReference type="Pfam" id="PF08031">
    <property type="entry name" value="BBE"/>
    <property type="match status" value="1"/>
</dbReference>
<organism evidence="8 9">
    <name type="scientific">Aureobasidium melanogenum</name>
    <name type="common">Aureobasidium pullulans var. melanogenum</name>
    <dbReference type="NCBI Taxonomy" id="46634"/>
    <lineage>
        <taxon>Eukaryota</taxon>
        <taxon>Fungi</taxon>
        <taxon>Dikarya</taxon>
        <taxon>Ascomycota</taxon>
        <taxon>Pezizomycotina</taxon>
        <taxon>Dothideomycetes</taxon>
        <taxon>Dothideomycetidae</taxon>
        <taxon>Dothideales</taxon>
        <taxon>Saccotheciaceae</taxon>
        <taxon>Aureobasidium</taxon>
    </lineage>
</organism>
<evidence type="ECO:0000259" key="7">
    <source>
        <dbReference type="PROSITE" id="PS51387"/>
    </source>
</evidence>
<comment type="caution">
    <text evidence="8">The sequence shown here is derived from an EMBL/GenBank/DDBJ whole genome shotgun (WGS) entry which is preliminary data.</text>
</comment>
<protein>
    <recommendedName>
        <fullName evidence="7">FAD-binding PCMH-type domain-containing protein</fullName>
    </recommendedName>
</protein>
<proteinExistence type="inferred from homology"/>
<dbReference type="PROSITE" id="PS51387">
    <property type="entry name" value="FAD_PCMH"/>
    <property type="match status" value="1"/>
</dbReference>
<dbReference type="EMBL" id="JAHFXF010000100">
    <property type="protein sequence ID" value="KAG9696506.1"/>
    <property type="molecule type" value="Genomic_DNA"/>
</dbReference>
<dbReference type="InterPro" id="IPR006094">
    <property type="entry name" value="Oxid_FAD_bind_N"/>
</dbReference>
<evidence type="ECO:0000256" key="6">
    <source>
        <dbReference type="SAM" id="MobiDB-lite"/>
    </source>
</evidence>
<evidence type="ECO:0000313" key="9">
    <source>
        <dbReference type="Proteomes" id="UP000779574"/>
    </source>
</evidence>
<dbReference type="Proteomes" id="UP000779574">
    <property type="component" value="Unassembled WGS sequence"/>
</dbReference>
<evidence type="ECO:0000256" key="3">
    <source>
        <dbReference type="ARBA" id="ARBA00022630"/>
    </source>
</evidence>
<comment type="cofactor">
    <cofactor evidence="1">
        <name>FAD</name>
        <dbReference type="ChEBI" id="CHEBI:57692"/>
    </cofactor>
</comment>
<dbReference type="InterPro" id="IPR016166">
    <property type="entry name" value="FAD-bd_PCMH"/>
</dbReference>
<comment type="similarity">
    <text evidence="2">Belongs to the oxygen-dependent FAD-linked oxidoreductase family.</text>
</comment>
<dbReference type="Gene3D" id="3.40.462.20">
    <property type="match status" value="1"/>
</dbReference>
<dbReference type="GO" id="GO:0016491">
    <property type="term" value="F:oxidoreductase activity"/>
    <property type="evidence" value="ECO:0007669"/>
    <property type="project" value="UniProtKB-KW"/>
</dbReference>
<keyword evidence="3" id="KW-0285">Flavoprotein</keyword>
<feature type="non-terminal residue" evidence="8">
    <location>
        <position position="513"/>
    </location>
</feature>
<dbReference type="Gene3D" id="3.30.465.10">
    <property type="match status" value="1"/>
</dbReference>
<keyword evidence="4" id="KW-0274">FAD</keyword>
<dbReference type="AlphaFoldDB" id="A0A9P8EQD6"/>
<dbReference type="PANTHER" id="PTHR42973">
    <property type="entry name" value="BINDING OXIDOREDUCTASE, PUTATIVE (AFU_ORTHOLOGUE AFUA_1G17690)-RELATED"/>
    <property type="match status" value="1"/>
</dbReference>
<dbReference type="PANTHER" id="PTHR42973:SF39">
    <property type="entry name" value="FAD-BINDING PCMH-TYPE DOMAIN-CONTAINING PROTEIN"/>
    <property type="match status" value="1"/>
</dbReference>
<accession>A0A9P8EQD6</accession>
<gene>
    <name evidence="8" type="ORF">KCU76_g3670</name>
</gene>
<evidence type="ECO:0000313" key="8">
    <source>
        <dbReference type="EMBL" id="KAG9696506.1"/>
    </source>
</evidence>
<reference evidence="8" key="2">
    <citation type="submission" date="2021-08" db="EMBL/GenBank/DDBJ databases">
        <authorList>
            <person name="Gostincar C."/>
            <person name="Sun X."/>
            <person name="Song Z."/>
            <person name="Gunde-Cimerman N."/>
        </authorList>
    </citation>
    <scope>NUCLEOTIDE SEQUENCE</scope>
    <source>
        <strain evidence="8">EXF-9911</strain>
    </source>
</reference>
<dbReference type="Gene3D" id="3.30.43.10">
    <property type="entry name" value="Uridine Diphospho-n-acetylenolpyruvylglucosamine Reductase, domain 2"/>
    <property type="match status" value="1"/>
</dbReference>
<dbReference type="InterPro" id="IPR016169">
    <property type="entry name" value="FAD-bd_PCMH_sub2"/>
</dbReference>
<dbReference type="InterPro" id="IPR016167">
    <property type="entry name" value="FAD-bd_PCMH_sub1"/>
</dbReference>
<dbReference type="OrthoDB" id="415825at2759"/>
<feature type="domain" description="FAD-binding PCMH-type" evidence="7">
    <location>
        <begin position="59"/>
        <end position="231"/>
    </location>
</feature>
<feature type="compositionally biased region" description="Basic and acidic residues" evidence="6">
    <location>
        <begin position="10"/>
        <end position="19"/>
    </location>
</feature>
<sequence>MASLPSQDGVDDKSTHPEKPTLSSPQVGTLRQALQETKAKIILPHEAGYDAAIRCWSKAAEKPAGVAVIPTSAEEVSIVVRFAVKTGLELAVKGGGHSSSGASCTDGGVLIDLSAMRAVKVDPAEQLIYVQGGALWSDVDQEAWKYGLATVGGTVSHTGVGGLTLGGGYGVLSGKHGLTIDNWVGATIVLANGDIVKCGIHDEDPDLFWALRGAGQNFGVITEFVLKLHPQSDLYMGTMIFPAIPEVIDRVVTATNNLYEFKEKTSTGMQTKSQGQTNTVIGFARPPETGGAVLMLVVMQVLVDDQAEAEEIISEYLDIGPIMNTMKMGPYPDVNNLIPAPHGFRCNIKSSVFMPPLRPAFALDALSRYEEFMDSCPDAAKTILAWEWTDPSKIIASDAGCFANRGKHLNTLIMPVWTKPENDKLCRDWARELSEHFKTELERKGLATSHGIEGGVSLRGSKGAVLMYGNYDQTDERSKDVFGVNYERLQKIKGRYDPDNKFNKLFAIKPVVE</sequence>
<evidence type="ECO:0000256" key="1">
    <source>
        <dbReference type="ARBA" id="ARBA00001974"/>
    </source>
</evidence>
<name>A0A9P8EQD6_AURME</name>
<reference evidence="8" key="1">
    <citation type="journal article" date="2021" name="J Fungi (Basel)">
        <title>Virulence traits and population genomics of the black yeast Aureobasidium melanogenum.</title>
        <authorList>
            <person name="Cernosa A."/>
            <person name="Sun X."/>
            <person name="Gostincar C."/>
            <person name="Fang C."/>
            <person name="Gunde-Cimerman N."/>
            <person name="Song Z."/>
        </authorList>
    </citation>
    <scope>NUCLEOTIDE SEQUENCE</scope>
    <source>
        <strain evidence="8">EXF-9911</strain>
    </source>
</reference>
<dbReference type="GO" id="GO:0071949">
    <property type="term" value="F:FAD binding"/>
    <property type="evidence" value="ECO:0007669"/>
    <property type="project" value="InterPro"/>
</dbReference>
<evidence type="ECO:0000256" key="4">
    <source>
        <dbReference type="ARBA" id="ARBA00022827"/>
    </source>
</evidence>
<feature type="region of interest" description="Disordered" evidence="6">
    <location>
        <begin position="1"/>
        <end position="28"/>
    </location>
</feature>
<keyword evidence="5" id="KW-0560">Oxidoreductase</keyword>
<dbReference type="SUPFAM" id="SSF56176">
    <property type="entry name" value="FAD-binding/transporter-associated domain-like"/>
    <property type="match status" value="1"/>
</dbReference>
<dbReference type="InterPro" id="IPR050416">
    <property type="entry name" value="FAD-linked_Oxidoreductase"/>
</dbReference>
<evidence type="ECO:0000256" key="2">
    <source>
        <dbReference type="ARBA" id="ARBA00005466"/>
    </source>
</evidence>
<dbReference type="Pfam" id="PF01565">
    <property type="entry name" value="FAD_binding_4"/>
    <property type="match status" value="1"/>
</dbReference>
<dbReference type="InterPro" id="IPR012951">
    <property type="entry name" value="BBE"/>
</dbReference>
<dbReference type="InterPro" id="IPR036318">
    <property type="entry name" value="FAD-bd_PCMH-like_sf"/>
</dbReference>